<dbReference type="RefSeq" id="WP_093854690.1">
    <property type="nucleotide sequence ID" value="NZ_JAVRER010000066.1"/>
</dbReference>
<comment type="caution">
    <text evidence="1">The sequence shown here is derived from an EMBL/GenBank/DDBJ whole genome shotgun (WGS) entry which is preliminary data.</text>
</comment>
<sequence length="127" mass="13327">MPHALVVGYDPEGIPGADGPALRALLDAELARFAAYGVGADMVLVEYDEHAEPALTKALASRAWDVVVIGGGLRKAEPLLPLFEAAVNLVRRHAPQAAIAFNTSGGDSVEAALRHLPDAPAREESPR</sequence>
<protein>
    <submittedName>
        <fullName evidence="1">Uncharacterized protein</fullName>
    </submittedName>
</protein>
<reference evidence="2" key="1">
    <citation type="submission" date="2023-07" db="EMBL/GenBank/DDBJ databases">
        <title>30 novel species of actinomycetes from the DSMZ collection.</title>
        <authorList>
            <person name="Nouioui I."/>
        </authorList>
    </citation>
    <scope>NUCLEOTIDE SEQUENCE [LARGE SCALE GENOMIC DNA]</scope>
    <source>
        <strain evidence="2">DSM 41982</strain>
    </source>
</reference>
<dbReference type="Proteomes" id="UP001183607">
    <property type="component" value="Unassembled WGS sequence"/>
</dbReference>
<proteinExistence type="predicted"/>
<evidence type="ECO:0000313" key="1">
    <source>
        <dbReference type="EMBL" id="MDT0419187.1"/>
    </source>
</evidence>
<dbReference type="EMBL" id="JAVRER010000066">
    <property type="protein sequence ID" value="MDT0419187.1"/>
    <property type="molecule type" value="Genomic_DNA"/>
</dbReference>
<accession>A0ABD5EDB8</accession>
<name>A0ABD5EDB8_9ACTN</name>
<dbReference type="AlphaFoldDB" id="A0ABD5EDB8"/>
<gene>
    <name evidence="1" type="ORF">RM574_27275</name>
</gene>
<organism evidence="1 2">
    <name type="scientific">Streptomyces evansiae</name>
    <dbReference type="NCBI Taxonomy" id="3075535"/>
    <lineage>
        <taxon>Bacteria</taxon>
        <taxon>Bacillati</taxon>
        <taxon>Actinomycetota</taxon>
        <taxon>Actinomycetes</taxon>
        <taxon>Kitasatosporales</taxon>
        <taxon>Streptomycetaceae</taxon>
        <taxon>Streptomyces</taxon>
    </lineage>
</organism>
<evidence type="ECO:0000313" key="2">
    <source>
        <dbReference type="Proteomes" id="UP001183607"/>
    </source>
</evidence>